<dbReference type="PANTHER" id="PTHR40866">
    <property type="entry name" value="BED-TYPE DOMAIN-CONTAINING PROTEIN"/>
    <property type="match status" value="1"/>
</dbReference>
<gene>
    <name evidence="1" type="ORF">JG687_00015789</name>
</gene>
<name>A0A8T1TWY0_9STRA</name>
<dbReference type="Proteomes" id="UP000688947">
    <property type="component" value="Unassembled WGS sequence"/>
</dbReference>
<evidence type="ECO:0000313" key="2">
    <source>
        <dbReference type="Proteomes" id="UP000688947"/>
    </source>
</evidence>
<dbReference type="OrthoDB" id="128044at2759"/>
<feature type="non-terminal residue" evidence="1">
    <location>
        <position position="1"/>
    </location>
</feature>
<comment type="caution">
    <text evidence="1">The sequence shown here is derived from an EMBL/GenBank/DDBJ whole genome shotgun (WGS) entry which is preliminary data.</text>
</comment>
<dbReference type="EMBL" id="JAENGZ010001460">
    <property type="protein sequence ID" value="KAG6947921.1"/>
    <property type="molecule type" value="Genomic_DNA"/>
</dbReference>
<organism evidence="1 2">
    <name type="scientific">Phytophthora cactorum</name>
    <dbReference type="NCBI Taxonomy" id="29920"/>
    <lineage>
        <taxon>Eukaryota</taxon>
        <taxon>Sar</taxon>
        <taxon>Stramenopiles</taxon>
        <taxon>Oomycota</taxon>
        <taxon>Peronosporomycetes</taxon>
        <taxon>Peronosporales</taxon>
        <taxon>Peronosporaceae</taxon>
        <taxon>Phytophthora</taxon>
    </lineage>
</organism>
<dbReference type="AlphaFoldDB" id="A0A8T1TWY0"/>
<accession>A0A8T1TWY0</accession>
<dbReference type="PANTHER" id="PTHR40866:SF1">
    <property type="entry name" value="BED-TYPE DOMAIN-CONTAINING PROTEIN"/>
    <property type="match status" value="1"/>
</dbReference>
<evidence type="ECO:0000313" key="1">
    <source>
        <dbReference type="EMBL" id="KAG6947921.1"/>
    </source>
</evidence>
<sequence length="206" mass="22338">LSAGHTRSLRLCLLVQPSIKKNLEGKKIGFAVDAWTEDGAHFVAIIAITPTDKFLLALSTLLNESDMSADATIEIFDYVLDTYGIDAATQLCFLVCDHASVNVAIARNLESVNKKLQTAMLTLLDVRALFHHVINHYPTTKTHLAASATLVKFPDFESGIVKVLAGKERSLTRAERSAAAKLLQADNSKPTTLVAEAAPPTQVDLR</sequence>
<protein>
    <submittedName>
        <fullName evidence="1">Uncharacterized protein</fullName>
    </submittedName>
</protein>
<reference evidence="1" key="1">
    <citation type="submission" date="2021-01" db="EMBL/GenBank/DDBJ databases">
        <title>Phytophthora aleatoria, a newly-described species from Pinus radiata is distinct from Phytophthora cactorum isolates based on comparative genomics.</title>
        <authorList>
            <person name="Mcdougal R."/>
            <person name="Panda P."/>
            <person name="Williams N."/>
            <person name="Studholme D.J."/>
        </authorList>
    </citation>
    <scope>NUCLEOTIDE SEQUENCE</scope>
    <source>
        <strain evidence="1">NZFS 3830</strain>
    </source>
</reference>
<proteinExistence type="predicted"/>